<protein>
    <recommendedName>
        <fullName evidence="4">Nuclease HARBI1</fullName>
    </recommendedName>
</protein>
<organism evidence="2 3">
    <name type="scientific">Dryococelus australis</name>
    <dbReference type="NCBI Taxonomy" id="614101"/>
    <lineage>
        <taxon>Eukaryota</taxon>
        <taxon>Metazoa</taxon>
        <taxon>Ecdysozoa</taxon>
        <taxon>Arthropoda</taxon>
        <taxon>Hexapoda</taxon>
        <taxon>Insecta</taxon>
        <taxon>Pterygota</taxon>
        <taxon>Neoptera</taxon>
        <taxon>Polyneoptera</taxon>
        <taxon>Phasmatodea</taxon>
        <taxon>Verophasmatodea</taxon>
        <taxon>Anareolatae</taxon>
        <taxon>Phasmatidae</taxon>
        <taxon>Eurycanthinae</taxon>
        <taxon>Dryococelus</taxon>
    </lineage>
</organism>
<dbReference type="EMBL" id="JARBHB010000011">
    <property type="protein sequence ID" value="KAJ8872823.1"/>
    <property type="molecule type" value="Genomic_DNA"/>
</dbReference>
<proteinExistence type="predicted"/>
<evidence type="ECO:0000313" key="2">
    <source>
        <dbReference type="EMBL" id="KAJ8872823.1"/>
    </source>
</evidence>
<sequence>MIWQEKREHPEQPTGDFPPGIKPGSPCWEANGLTTTPARFPITERVVAERATAFFMFPSLLLIPTSHHLPRALCSGLLCSVRYYRCLLSTAIELISTRITALSRDECASLHSDYLTDPGYQKEIGEELEVSQGTFPSTINEIIQAKKFWQSKYRFPTSIGVIDCSHVGILKPSIHGDESINRKGKPTYNAQATCNDREMFTGVDLSWPGSVHLARI</sequence>
<comment type="caution">
    <text evidence="2">The sequence shown here is derived from an EMBL/GenBank/DDBJ whole genome shotgun (WGS) entry which is preliminary data.</text>
</comment>
<evidence type="ECO:0000256" key="1">
    <source>
        <dbReference type="SAM" id="MobiDB-lite"/>
    </source>
</evidence>
<keyword evidence="3" id="KW-1185">Reference proteome</keyword>
<accession>A0ABQ9GLB7</accession>
<evidence type="ECO:0008006" key="4">
    <source>
        <dbReference type="Google" id="ProtNLM"/>
    </source>
</evidence>
<gene>
    <name evidence="2" type="ORF">PR048_026439</name>
</gene>
<feature type="compositionally biased region" description="Basic and acidic residues" evidence="1">
    <location>
        <begin position="1"/>
        <end position="11"/>
    </location>
</feature>
<evidence type="ECO:0000313" key="3">
    <source>
        <dbReference type="Proteomes" id="UP001159363"/>
    </source>
</evidence>
<name>A0ABQ9GLB7_9NEOP</name>
<dbReference type="Proteomes" id="UP001159363">
    <property type="component" value="Chromosome 10"/>
</dbReference>
<reference evidence="2 3" key="1">
    <citation type="submission" date="2023-02" db="EMBL/GenBank/DDBJ databases">
        <title>LHISI_Scaffold_Assembly.</title>
        <authorList>
            <person name="Stuart O.P."/>
            <person name="Cleave R."/>
            <person name="Magrath M.J.L."/>
            <person name="Mikheyev A.S."/>
        </authorList>
    </citation>
    <scope>NUCLEOTIDE SEQUENCE [LARGE SCALE GENOMIC DNA]</scope>
    <source>
        <strain evidence="2">Daus_M_001</strain>
        <tissue evidence="2">Leg muscle</tissue>
    </source>
</reference>
<feature type="region of interest" description="Disordered" evidence="1">
    <location>
        <begin position="1"/>
        <end position="21"/>
    </location>
</feature>